<dbReference type="InterPro" id="IPR010998">
    <property type="entry name" value="Integrase_recombinase_N"/>
</dbReference>
<dbReference type="Pfam" id="PF00589">
    <property type="entry name" value="Phage_integrase"/>
    <property type="match status" value="1"/>
</dbReference>
<dbReference type="SUPFAM" id="SSF56349">
    <property type="entry name" value="DNA breaking-rejoining enzymes"/>
    <property type="match status" value="1"/>
</dbReference>
<evidence type="ECO:0000256" key="9">
    <source>
        <dbReference type="PROSITE-ProRule" id="PRU01248"/>
    </source>
</evidence>
<keyword evidence="7" id="KW-0233">DNA recombination</keyword>
<evidence type="ECO:0000313" key="13">
    <source>
        <dbReference type="Proteomes" id="UP000259123"/>
    </source>
</evidence>
<gene>
    <name evidence="12" type="primary">49</name>
    <name evidence="12" type="ORF">SEA_DANYALL_49</name>
</gene>
<evidence type="ECO:0000256" key="5">
    <source>
        <dbReference type="ARBA" id="ARBA00022908"/>
    </source>
</evidence>
<dbReference type="GO" id="GO:0044826">
    <property type="term" value="P:viral genome integration into host DNA"/>
    <property type="evidence" value="ECO:0007669"/>
    <property type="project" value="UniProtKB-KW"/>
</dbReference>
<evidence type="ECO:0000256" key="2">
    <source>
        <dbReference type="ARBA" id="ARBA00016082"/>
    </source>
</evidence>
<keyword evidence="5" id="KW-0229">DNA integration</keyword>
<comment type="similarity">
    <text evidence="1">Belongs to the 'phage' integrase family.</text>
</comment>
<evidence type="ECO:0000256" key="1">
    <source>
        <dbReference type="ARBA" id="ARBA00008857"/>
    </source>
</evidence>
<dbReference type="InterPro" id="IPR011010">
    <property type="entry name" value="DNA_brk_join_enz"/>
</dbReference>
<feature type="domain" description="Core-binding (CB)" evidence="11">
    <location>
        <begin position="38"/>
        <end position="116"/>
    </location>
</feature>
<name>A0A345KR76_9CAUD</name>
<evidence type="ECO:0000256" key="8">
    <source>
        <dbReference type="ARBA" id="ARBA00023195"/>
    </source>
</evidence>
<evidence type="ECO:0000313" key="12">
    <source>
        <dbReference type="EMBL" id="AXH45528.1"/>
    </source>
</evidence>
<keyword evidence="6 9" id="KW-0238">DNA-binding</keyword>
<sequence length="311" mass="33942">MRSGYETDKTRPSGNSVVNNIVHMTNMRNTGKAKFVPASWQPLIAGFLRHLRAAGQPDTTINTRRQQIERMARALEGEPSEVTRDAITDYHAAQTWALETRRGHRNAAVSFFAWAHSCGHIPENPAQHLPIVKSSVPAPRPAPDRVVNVALKTPEKRIQLMLRLSCELGLRRAEVAVVSTTDVEDGIGGAMLRVHGKGGKVRVIPISDELALRIEDGAAGHTPGAPRTGYLFPGNDGGHLSPRWVGTLCAEALPGGWTMHTLRHRFATRAYRGSRNLRAVQVLLGHASLATTQRYTAVDEDEVRAAMNSAA</sequence>
<evidence type="ECO:0000256" key="3">
    <source>
        <dbReference type="ARBA" id="ARBA00022679"/>
    </source>
</evidence>
<feature type="domain" description="Tyr recombinase" evidence="10">
    <location>
        <begin position="137"/>
        <end position="308"/>
    </location>
</feature>
<keyword evidence="8" id="KW-1179">Viral genome integration</keyword>
<protein>
    <recommendedName>
        <fullName evidence="2">Integrase</fullName>
    </recommendedName>
</protein>
<keyword evidence="3" id="KW-0808">Transferase</keyword>
<dbReference type="InterPro" id="IPR044068">
    <property type="entry name" value="CB"/>
</dbReference>
<dbReference type="RefSeq" id="YP_010096654.1">
    <property type="nucleotide sequence ID" value="NC_055751.1"/>
</dbReference>
<dbReference type="GO" id="GO:0003677">
    <property type="term" value="F:DNA binding"/>
    <property type="evidence" value="ECO:0007669"/>
    <property type="project" value="UniProtKB-UniRule"/>
</dbReference>
<reference evidence="12 13" key="1">
    <citation type="submission" date="2018-06" db="EMBL/GenBank/DDBJ databases">
        <authorList>
            <person name="Brown M.E."/>
            <person name="Griffith B.C."/>
            <person name="Chatowsky O.R."/>
            <person name="Delesalle V.A."/>
            <person name="Garlena R.A."/>
            <person name="Russell D.A."/>
            <person name="Pope W.H."/>
            <person name="Jacobs-Sera D."/>
            <person name="Hatfull G.F."/>
        </authorList>
    </citation>
    <scope>NUCLEOTIDE SEQUENCE [LARGE SCALE GENOMIC DNA]</scope>
</reference>
<keyword evidence="13" id="KW-1185">Reference proteome</keyword>
<evidence type="ECO:0000259" key="10">
    <source>
        <dbReference type="PROSITE" id="PS51898"/>
    </source>
</evidence>
<proteinExistence type="inferred from homology"/>
<dbReference type="PROSITE" id="PS51898">
    <property type="entry name" value="TYR_RECOMBINASE"/>
    <property type="match status" value="1"/>
</dbReference>
<evidence type="ECO:0000256" key="7">
    <source>
        <dbReference type="ARBA" id="ARBA00023172"/>
    </source>
</evidence>
<dbReference type="Gene3D" id="1.10.443.10">
    <property type="entry name" value="Intergrase catalytic core"/>
    <property type="match status" value="1"/>
</dbReference>
<dbReference type="GO" id="GO:0016787">
    <property type="term" value="F:hydrolase activity"/>
    <property type="evidence" value="ECO:0007669"/>
    <property type="project" value="UniProtKB-KW"/>
</dbReference>
<dbReference type="PANTHER" id="PTHR30349:SF64">
    <property type="entry name" value="PROPHAGE INTEGRASE INTD-RELATED"/>
    <property type="match status" value="1"/>
</dbReference>
<dbReference type="GO" id="GO:0015074">
    <property type="term" value="P:DNA integration"/>
    <property type="evidence" value="ECO:0007669"/>
    <property type="project" value="UniProtKB-KW"/>
</dbReference>
<dbReference type="EMBL" id="MH479910">
    <property type="protein sequence ID" value="AXH45528.1"/>
    <property type="molecule type" value="Genomic_DNA"/>
</dbReference>
<dbReference type="Gene3D" id="1.10.150.130">
    <property type="match status" value="1"/>
</dbReference>
<dbReference type="GO" id="GO:0006310">
    <property type="term" value="P:DNA recombination"/>
    <property type="evidence" value="ECO:0007669"/>
    <property type="project" value="UniProtKB-KW"/>
</dbReference>
<dbReference type="InterPro" id="IPR013762">
    <property type="entry name" value="Integrase-like_cat_sf"/>
</dbReference>
<dbReference type="PANTHER" id="PTHR30349">
    <property type="entry name" value="PHAGE INTEGRASE-RELATED"/>
    <property type="match status" value="1"/>
</dbReference>
<dbReference type="PROSITE" id="PS51900">
    <property type="entry name" value="CB"/>
    <property type="match status" value="1"/>
</dbReference>
<accession>A0A345KR76</accession>
<dbReference type="InterPro" id="IPR050090">
    <property type="entry name" value="Tyrosine_recombinase_XerCD"/>
</dbReference>
<dbReference type="GO" id="GO:0075713">
    <property type="term" value="P:establishment of integrated proviral latency"/>
    <property type="evidence" value="ECO:0007669"/>
    <property type="project" value="UniProtKB-KW"/>
</dbReference>
<dbReference type="KEGG" id="vg:65114310"/>
<keyword evidence="8" id="KW-1160">Virus entry into host cell</keyword>
<evidence type="ECO:0000256" key="4">
    <source>
        <dbReference type="ARBA" id="ARBA00022801"/>
    </source>
</evidence>
<organism evidence="12 13">
    <name type="scientific">Gordonia phage Danyall</name>
    <dbReference type="NCBI Taxonomy" id="2250390"/>
    <lineage>
        <taxon>Viruses</taxon>
        <taxon>Duplodnaviria</taxon>
        <taxon>Heunggongvirae</taxon>
        <taxon>Uroviricota</taxon>
        <taxon>Caudoviricetes</taxon>
        <taxon>Stackebrandtviridae</taxon>
        <taxon>Frickvirinae</taxon>
        <taxon>Wizardvirus</taxon>
        <taxon>Wizardvirus danyall</taxon>
    </lineage>
</organism>
<dbReference type="InterPro" id="IPR002104">
    <property type="entry name" value="Integrase_catalytic"/>
</dbReference>
<evidence type="ECO:0000256" key="6">
    <source>
        <dbReference type="ARBA" id="ARBA00023125"/>
    </source>
</evidence>
<evidence type="ECO:0000259" key="11">
    <source>
        <dbReference type="PROSITE" id="PS51900"/>
    </source>
</evidence>
<dbReference type="GO" id="GO:0016740">
    <property type="term" value="F:transferase activity"/>
    <property type="evidence" value="ECO:0007669"/>
    <property type="project" value="UniProtKB-KW"/>
</dbReference>
<keyword evidence="4" id="KW-0378">Hydrolase</keyword>
<dbReference type="Proteomes" id="UP000259123">
    <property type="component" value="Segment"/>
</dbReference>
<dbReference type="GeneID" id="65114310"/>